<organism evidence="2 3">
    <name type="scientific">Xylella taiwanensis</name>
    <dbReference type="NCBI Taxonomy" id="1444770"/>
    <lineage>
        <taxon>Bacteria</taxon>
        <taxon>Pseudomonadati</taxon>
        <taxon>Pseudomonadota</taxon>
        <taxon>Gammaproteobacteria</taxon>
        <taxon>Lysobacterales</taxon>
        <taxon>Lysobacteraceae</taxon>
        <taxon>Xylella</taxon>
    </lineage>
</organism>
<protein>
    <submittedName>
        <fullName evidence="2">Uncharacterized protein</fullName>
    </submittedName>
</protein>
<dbReference type="KEGG" id="xtw:AB672_09920"/>
<dbReference type="PATRIC" id="fig|1444770.3.peg.701"/>
<sequence>MDHHQKVLADIGELLTMTTPGLKSLRNASPDITSPASLEQLQPPTRATSDVQSTDSIALQSISKKPCKVIFNGSPNLR</sequence>
<comment type="caution">
    <text evidence="2">The sequence shown here is derived from an EMBL/GenBank/DDBJ whole genome shotgun (WGS) entry which is preliminary data.</text>
</comment>
<proteinExistence type="predicted"/>
<gene>
    <name evidence="2" type="ORF">AF72_02895</name>
</gene>
<evidence type="ECO:0000313" key="2">
    <source>
        <dbReference type="EMBL" id="EWS78913.1"/>
    </source>
</evidence>
<evidence type="ECO:0000256" key="1">
    <source>
        <dbReference type="SAM" id="MobiDB-lite"/>
    </source>
</evidence>
<dbReference type="EMBL" id="JDSQ01000004">
    <property type="protein sequence ID" value="EWS78913.1"/>
    <property type="molecule type" value="Genomic_DNA"/>
</dbReference>
<dbReference type="AlphaFoldDB" id="Z9JLQ5"/>
<dbReference type="Proteomes" id="UP000020406">
    <property type="component" value="Unassembled WGS sequence"/>
</dbReference>
<evidence type="ECO:0000313" key="3">
    <source>
        <dbReference type="Proteomes" id="UP000020406"/>
    </source>
</evidence>
<reference evidence="2 3" key="1">
    <citation type="journal article" date="2014" name="Genome Announc.">
        <title>Draft Genome Sequence of Xylella fastidiosa Pear Leaf Scorch Strain in Taiwan.</title>
        <authorList>
            <person name="Su C.C."/>
            <person name="Deng W.L."/>
            <person name="Jan F.J."/>
            <person name="Chang C.J."/>
            <person name="Huang H."/>
            <person name="Chen J."/>
        </authorList>
    </citation>
    <scope>NUCLEOTIDE SEQUENCE [LARGE SCALE GENOMIC DNA]</scope>
    <source>
        <strain evidence="2 3">PLS229</strain>
    </source>
</reference>
<feature type="region of interest" description="Disordered" evidence="1">
    <location>
        <begin position="25"/>
        <end position="54"/>
    </location>
</feature>
<name>Z9JLQ5_9GAMM</name>
<accession>Z9JLQ5</accession>